<feature type="compositionally biased region" description="Polar residues" evidence="2">
    <location>
        <begin position="552"/>
        <end position="565"/>
    </location>
</feature>
<keyword evidence="3" id="KW-0812">Transmembrane</keyword>
<keyword evidence="1" id="KW-0175">Coiled coil</keyword>
<keyword evidence="3" id="KW-1133">Transmembrane helix</keyword>
<feature type="region of interest" description="Disordered" evidence="2">
    <location>
        <begin position="90"/>
        <end position="159"/>
    </location>
</feature>
<evidence type="ECO:0000256" key="2">
    <source>
        <dbReference type="SAM" id="MobiDB-lite"/>
    </source>
</evidence>
<gene>
    <name evidence="5" type="ORF">K432DRAFT_347720</name>
</gene>
<protein>
    <recommendedName>
        <fullName evidence="4">DUF4048 domain-containing protein</fullName>
    </recommendedName>
</protein>
<dbReference type="Proteomes" id="UP000250266">
    <property type="component" value="Unassembled WGS sequence"/>
</dbReference>
<accession>A0A8E2EFI8</accession>
<dbReference type="InterPro" id="IPR025122">
    <property type="entry name" value="DUF4048"/>
</dbReference>
<dbReference type="EMBL" id="KV744869">
    <property type="protein sequence ID" value="OCK83092.1"/>
    <property type="molecule type" value="Genomic_DNA"/>
</dbReference>
<feature type="compositionally biased region" description="Low complexity" evidence="2">
    <location>
        <begin position="481"/>
        <end position="502"/>
    </location>
</feature>
<feature type="coiled-coil region" evidence="1">
    <location>
        <begin position="213"/>
        <end position="240"/>
    </location>
</feature>
<feature type="region of interest" description="Disordered" evidence="2">
    <location>
        <begin position="305"/>
        <end position="357"/>
    </location>
</feature>
<evidence type="ECO:0000256" key="3">
    <source>
        <dbReference type="SAM" id="Phobius"/>
    </source>
</evidence>
<evidence type="ECO:0000313" key="6">
    <source>
        <dbReference type="Proteomes" id="UP000250266"/>
    </source>
</evidence>
<evidence type="ECO:0000259" key="4">
    <source>
        <dbReference type="Pfam" id="PF13257"/>
    </source>
</evidence>
<feature type="region of interest" description="Disordered" evidence="2">
    <location>
        <begin position="413"/>
        <end position="458"/>
    </location>
</feature>
<sequence>MGLCSAGPNLLKSWISWLKGGLVLRVFGIPIALFAWHLEIYGYSRTSLLLHRLSRRIALPTLYLFFKGHDMNNFFFVGGADVMDHDSSKTMAARKRSTTPDEVERILSSGGPTSPMAPPPAEHIGTPSSPSTTNALSLPSPNRSTFESRSSMSHTDVVKQGKRLSLHFPIQPAAGSTSPRISPRSRPQSWIVTPISSPEIVPSPTEGNFLTVLATQERRVLELKEELAKAEQDLVKLKKHWATHESMKKNNDIRRVQQLQPLNTGFANITGDDDDTDGSSAWMQKEMERRKALLSGTRTSQRKVFSGSRHTRTLSLLSPDKGTFSPSFPQPADIRQSLEEEPNKRMPLSRSSTTPDMSTQVVNTVKDDKYDLGGIQRDALLRTGKQMANDFKDGLLTFIEDLRQATVGEEAINGEQSSQGLNGQQAAKRQPSRGSLKSRPFLNRSASSAKKSAADNGDLIDIGGSFWKEHGLNEPKSSNATKVTKGTKGTKGGKTPQKTPQKPSDDFEDSWDTWDTPNDKYMPAESSNDSDTDGPTSQPSALSSPRTSTSSNGLATPARTTSNRDSIPWPALSKISPTQLKRTASHLMKEWEKSLTPPPESRESSHSSGDYIGRSASPARKG</sequence>
<keyword evidence="3" id="KW-0472">Membrane</keyword>
<feature type="compositionally biased region" description="Polar residues" evidence="2">
    <location>
        <begin position="126"/>
        <end position="154"/>
    </location>
</feature>
<dbReference type="Pfam" id="PF13257">
    <property type="entry name" value="DUF4048"/>
    <property type="match status" value="1"/>
</dbReference>
<feature type="compositionally biased region" description="Low complexity" evidence="2">
    <location>
        <begin position="539"/>
        <end position="551"/>
    </location>
</feature>
<feature type="compositionally biased region" description="Polar residues" evidence="2">
    <location>
        <begin position="414"/>
        <end position="435"/>
    </location>
</feature>
<dbReference type="AlphaFoldDB" id="A0A8E2EFI8"/>
<feature type="transmembrane region" description="Helical" evidence="3">
    <location>
        <begin position="22"/>
        <end position="43"/>
    </location>
</feature>
<evidence type="ECO:0000313" key="5">
    <source>
        <dbReference type="EMBL" id="OCK83092.1"/>
    </source>
</evidence>
<organism evidence="5 6">
    <name type="scientific">Lepidopterella palustris CBS 459.81</name>
    <dbReference type="NCBI Taxonomy" id="1314670"/>
    <lineage>
        <taxon>Eukaryota</taxon>
        <taxon>Fungi</taxon>
        <taxon>Dikarya</taxon>
        <taxon>Ascomycota</taxon>
        <taxon>Pezizomycotina</taxon>
        <taxon>Dothideomycetes</taxon>
        <taxon>Pleosporomycetidae</taxon>
        <taxon>Mytilinidiales</taxon>
        <taxon>Argynnaceae</taxon>
        <taxon>Lepidopterella</taxon>
    </lineage>
</organism>
<keyword evidence="6" id="KW-1185">Reference proteome</keyword>
<reference evidence="5 6" key="1">
    <citation type="journal article" date="2016" name="Nat. Commun.">
        <title>Ectomycorrhizal ecology is imprinted in the genome of the dominant symbiotic fungus Cenococcum geophilum.</title>
        <authorList>
            <consortium name="DOE Joint Genome Institute"/>
            <person name="Peter M."/>
            <person name="Kohler A."/>
            <person name="Ohm R.A."/>
            <person name="Kuo A."/>
            <person name="Krutzmann J."/>
            <person name="Morin E."/>
            <person name="Arend M."/>
            <person name="Barry K.W."/>
            <person name="Binder M."/>
            <person name="Choi C."/>
            <person name="Clum A."/>
            <person name="Copeland A."/>
            <person name="Grisel N."/>
            <person name="Haridas S."/>
            <person name="Kipfer T."/>
            <person name="LaButti K."/>
            <person name="Lindquist E."/>
            <person name="Lipzen A."/>
            <person name="Maire R."/>
            <person name="Meier B."/>
            <person name="Mihaltcheva S."/>
            <person name="Molinier V."/>
            <person name="Murat C."/>
            <person name="Poggeler S."/>
            <person name="Quandt C.A."/>
            <person name="Sperisen C."/>
            <person name="Tritt A."/>
            <person name="Tisserant E."/>
            <person name="Crous P.W."/>
            <person name="Henrissat B."/>
            <person name="Nehls U."/>
            <person name="Egli S."/>
            <person name="Spatafora J.W."/>
            <person name="Grigoriev I.V."/>
            <person name="Martin F.M."/>
        </authorList>
    </citation>
    <scope>NUCLEOTIDE SEQUENCE [LARGE SCALE GENOMIC DNA]</scope>
    <source>
        <strain evidence="5 6">CBS 459.81</strain>
    </source>
</reference>
<feature type="domain" description="DUF4048" evidence="4">
    <location>
        <begin position="310"/>
        <end position="528"/>
    </location>
</feature>
<proteinExistence type="predicted"/>
<evidence type="ECO:0000256" key="1">
    <source>
        <dbReference type="SAM" id="Coils"/>
    </source>
</evidence>
<feature type="region of interest" description="Disordered" evidence="2">
    <location>
        <begin position="470"/>
        <end position="622"/>
    </location>
</feature>
<name>A0A8E2EFI8_9PEZI</name>
<feature type="compositionally biased region" description="Polar residues" evidence="2">
    <location>
        <begin position="525"/>
        <end position="538"/>
    </location>
</feature>
<dbReference type="OrthoDB" id="4097086at2759"/>